<sequence length="137" mass="15567">MLLAIFILQITNAKAQIKLTGSDKIMGVFWSPKKDAKIEIYKKEAFYYGKSIWVASPRKDSENPNEALQKRDILGIELLTNFKFNDGEYSGGRIYDPESGKTYDCKMSLIGNKLKVRGFIGISLFGRTEIFERVATK</sequence>
<dbReference type="EMBL" id="QKXH01000003">
    <property type="protein sequence ID" value="PZX94457.1"/>
    <property type="molecule type" value="Genomic_DNA"/>
</dbReference>
<dbReference type="OrthoDB" id="9814399at2"/>
<evidence type="ECO:0000259" key="1">
    <source>
        <dbReference type="Pfam" id="PF09917"/>
    </source>
</evidence>
<reference evidence="2 3" key="1">
    <citation type="submission" date="2018-06" db="EMBL/GenBank/DDBJ databases">
        <title>Flavobacterium sp IMCC34762, genome.</title>
        <authorList>
            <person name="Joung Y."/>
            <person name="Cho J."/>
            <person name="Song J."/>
        </authorList>
    </citation>
    <scope>NUCLEOTIDE SEQUENCE [LARGE SCALE GENOMIC DNA]</scope>
    <source>
        <strain evidence="2 3">IMCC34762</strain>
    </source>
</reference>
<accession>A0A2W7UGZ5</accession>
<dbReference type="InterPro" id="IPR019223">
    <property type="entry name" value="DUF2147"/>
</dbReference>
<dbReference type="Proteomes" id="UP000249177">
    <property type="component" value="Unassembled WGS sequence"/>
</dbReference>
<gene>
    <name evidence="2" type="ORF">DOS84_06315</name>
</gene>
<dbReference type="AlphaFoldDB" id="A0A2W7UGZ5"/>
<feature type="domain" description="DUF2147" evidence="1">
    <location>
        <begin position="29"/>
        <end position="133"/>
    </location>
</feature>
<dbReference type="PANTHER" id="PTHR36919:SF2">
    <property type="entry name" value="BLL6627 PROTEIN"/>
    <property type="match status" value="1"/>
</dbReference>
<evidence type="ECO:0000313" key="3">
    <source>
        <dbReference type="Proteomes" id="UP000249177"/>
    </source>
</evidence>
<name>A0A2W7UGZ5_9FLAO</name>
<dbReference type="Gene3D" id="2.40.128.520">
    <property type="match status" value="1"/>
</dbReference>
<proteinExistence type="predicted"/>
<keyword evidence="3" id="KW-1185">Reference proteome</keyword>
<comment type="caution">
    <text evidence="2">The sequence shown here is derived from an EMBL/GenBank/DDBJ whole genome shotgun (WGS) entry which is preliminary data.</text>
</comment>
<dbReference type="Pfam" id="PF09917">
    <property type="entry name" value="DUF2147"/>
    <property type="match status" value="1"/>
</dbReference>
<organism evidence="2 3">
    <name type="scientific">Flavobacterium aquariorum</name>
    <dbReference type="NCBI Taxonomy" id="2217670"/>
    <lineage>
        <taxon>Bacteria</taxon>
        <taxon>Pseudomonadati</taxon>
        <taxon>Bacteroidota</taxon>
        <taxon>Flavobacteriia</taxon>
        <taxon>Flavobacteriales</taxon>
        <taxon>Flavobacteriaceae</taxon>
        <taxon>Flavobacterium</taxon>
    </lineage>
</organism>
<dbReference type="PANTHER" id="PTHR36919">
    <property type="entry name" value="BLR1215 PROTEIN"/>
    <property type="match status" value="1"/>
</dbReference>
<evidence type="ECO:0000313" key="2">
    <source>
        <dbReference type="EMBL" id="PZX94457.1"/>
    </source>
</evidence>
<protein>
    <submittedName>
        <fullName evidence="2">DUF2147 domain-containing protein</fullName>
    </submittedName>
</protein>